<dbReference type="Proteomes" id="UP001202328">
    <property type="component" value="Unassembled WGS sequence"/>
</dbReference>
<keyword evidence="2" id="KW-1185">Reference proteome</keyword>
<reference evidence="1" key="1">
    <citation type="submission" date="2022-04" db="EMBL/GenBank/DDBJ databases">
        <title>A functionally conserved STORR gene fusion in Papaver species that diverged 16.8 million years ago.</title>
        <authorList>
            <person name="Catania T."/>
        </authorList>
    </citation>
    <scope>NUCLEOTIDE SEQUENCE</scope>
    <source>
        <strain evidence="1">S-188037</strain>
    </source>
</reference>
<organism evidence="1 2">
    <name type="scientific">Papaver atlanticum</name>
    <dbReference type="NCBI Taxonomy" id="357466"/>
    <lineage>
        <taxon>Eukaryota</taxon>
        <taxon>Viridiplantae</taxon>
        <taxon>Streptophyta</taxon>
        <taxon>Embryophyta</taxon>
        <taxon>Tracheophyta</taxon>
        <taxon>Spermatophyta</taxon>
        <taxon>Magnoliopsida</taxon>
        <taxon>Ranunculales</taxon>
        <taxon>Papaveraceae</taxon>
        <taxon>Papaveroideae</taxon>
        <taxon>Papaver</taxon>
    </lineage>
</organism>
<evidence type="ECO:0000313" key="2">
    <source>
        <dbReference type="Proteomes" id="UP001202328"/>
    </source>
</evidence>
<dbReference type="EMBL" id="JAJJMB010010439">
    <property type="protein sequence ID" value="KAI3908830.1"/>
    <property type="molecule type" value="Genomic_DNA"/>
</dbReference>
<protein>
    <submittedName>
        <fullName evidence="1">Uncharacterized protein</fullName>
    </submittedName>
</protein>
<comment type="caution">
    <text evidence="1">The sequence shown here is derived from an EMBL/GenBank/DDBJ whole genome shotgun (WGS) entry which is preliminary data.</text>
</comment>
<accession>A0AAD4XF28</accession>
<name>A0AAD4XF28_9MAGN</name>
<gene>
    <name evidence="1" type="ORF">MKW98_029380</name>
</gene>
<proteinExistence type="predicted"/>
<evidence type="ECO:0000313" key="1">
    <source>
        <dbReference type="EMBL" id="KAI3908830.1"/>
    </source>
</evidence>
<dbReference type="AlphaFoldDB" id="A0AAD4XF28"/>
<sequence length="71" mass="8480">MSALLTWYQNSAASETAKLKQYETNPIPLKGELRLQRAFLLRSQKLRLKLCSWMFKDWTHDKHLNFIAERN</sequence>